<organism evidence="1">
    <name type="scientific">uncultured Caudovirales phage</name>
    <dbReference type="NCBI Taxonomy" id="2100421"/>
    <lineage>
        <taxon>Viruses</taxon>
        <taxon>Duplodnaviria</taxon>
        <taxon>Heunggongvirae</taxon>
        <taxon>Uroviricota</taxon>
        <taxon>Caudoviricetes</taxon>
        <taxon>Peduoviridae</taxon>
        <taxon>Maltschvirus</taxon>
        <taxon>Maltschvirus maltsch</taxon>
    </lineage>
</organism>
<dbReference type="EMBL" id="LR797294">
    <property type="protein sequence ID" value="CAB4200193.1"/>
    <property type="molecule type" value="Genomic_DNA"/>
</dbReference>
<proteinExistence type="predicted"/>
<reference evidence="1" key="1">
    <citation type="submission" date="2020-05" db="EMBL/GenBank/DDBJ databases">
        <authorList>
            <person name="Chiriac C."/>
            <person name="Salcher M."/>
            <person name="Ghai R."/>
            <person name="Kavagutti S V."/>
        </authorList>
    </citation>
    <scope>NUCLEOTIDE SEQUENCE</scope>
</reference>
<name>A0A6J5S3D6_9CAUD</name>
<evidence type="ECO:0000313" key="1">
    <source>
        <dbReference type="EMBL" id="CAB4200193.1"/>
    </source>
</evidence>
<sequence length="191" mass="18902">MAFLAAIPAVLGTAMGASAATATMAGVTAISAAVGGIGAISSANAASAQQKSAAAAADYNATMANQNADTAMQAASANEEAQRRKSAVDMGHLRAGLAESGIGLGSGTATDLTEQSAMNAELDALNIRYQGKQQARDYKAQAALGQQQSAQSRSNAKAATTSGYLTAGASALSSYGTYLSGKTRIQSSGTI</sequence>
<accession>A0A6J5S3D6</accession>
<gene>
    <name evidence="1" type="ORF">UFOVP1356_28</name>
</gene>
<protein>
    <submittedName>
        <fullName evidence="1">Uncharacterized protein</fullName>
    </submittedName>
</protein>